<keyword evidence="2" id="KW-1185">Reference proteome</keyword>
<proteinExistence type="predicted"/>
<comment type="caution">
    <text evidence="1">The sequence shown here is derived from an EMBL/GenBank/DDBJ whole genome shotgun (WGS) entry which is preliminary data.</text>
</comment>
<dbReference type="Proteomes" id="UP001163603">
    <property type="component" value="Chromosome 5"/>
</dbReference>
<accession>A0ACC0YRP7</accession>
<organism evidence="1 2">
    <name type="scientific">Pistacia integerrima</name>
    <dbReference type="NCBI Taxonomy" id="434235"/>
    <lineage>
        <taxon>Eukaryota</taxon>
        <taxon>Viridiplantae</taxon>
        <taxon>Streptophyta</taxon>
        <taxon>Embryophyta</taxon>
        <taxon>Tracheophyta</taxon>
        <taxon>Spermatophyta</taxon>
        <taxon>Magnoliopsida</taxon>
        <taxon>eudicotyledons</taxon>
        <taxon>Gunneridae</taxon>
        <taxon>Pentapetalae</taxon>
        <taxon>rosids</taxon>
        <taxon>malvids</taxon>
        <taxon>Sapindales</taxon>
        <taxon>Anacardiaceae</taxon>
        <taxon>Pistacia</taxon>
    </lineage>
</organism>
<name>A0ACC0YRP7_9ROSI</name>
<sequence>MGSVSSSGFCEKHMDHSVSLFIVVQYVILNKLRFGNQSGQRIIFFLTSAIKILCLGYDH</sequence>
<reference evidence="2" key="1">
    <citation type="journal article" date="2023" name="G3 (Bethesda)">
        <title>Genome assembly and association tests identify interacting loci associated with vigor, precocity, and sex in interspecific pistachio rootstocks.</title>
        <authorList>
            <person name="Palmer W."/>
            <person name="Jacygrad E."/>
            <person name="Sagayaradj S."/>
            <person name="Cavanaugh K."/>
            <person name="Han R."/>
            <person name="Bertier L."/>
            <person name="Beede B."/>
            <person name="Kafkas S."/>
            <person name="Golino D."/>
            <person name="Preece J."/>
            <person name="Michelmore R."/>
        </authorList>
    </citation>
    <scope>NUCLEOTIDE SEQUENCE [LARGE SCALE GENOMIC DNA]</scope>
</reference>
<evidence type="ECO:0000313" key="2">
    <source>
        <dbReference type="Proteomes" id="UP001163603"/>
    </source>
</evidence>
<dbReference type="EMBL" id="CM047740">
    <property type="protein sequence ID" value="KAJ0040173.1"/>
    <property type="molecule type" value="Genomic_DNA"/>
</dbReference>
<protein>
    <submittedName>
        <fullName evidence="1">Uncharacterized protein</fullName>
    </submittedName>
</protein>
<gene>
    <name evidence="1" type="ORF">Pint_28682</name>
</gene>
<evidence type="ECO:0000313" key="1">
    <source>
        <dbReference type="EMBL" id="KAJ0040173.1"/>
    </source>
</evidence>